<feature type="non-terminal residue" evidence="2">
    <location>
        <position position="62"/>
    </location>
</feature>
<proteinExistence type="predicted"/>
<feature type="non-terminal residue" evidence="2">
    <location>
        <position position="1"/>
    </location>
</feature>
<organism evidence="2">
    <name type="scientific">marine metagenome</name>
    <dbReference type="NCBI Taxonomy" id="408172"/>
    <lineage>
        <taxon>unclassified sequences</taxon>
        <taxon>metagenomes</taxon>
        <taxon>ecological metagenomes</taxon>
    </lineage>
</organism>
<evidence type="ECO:0000256" key="1">
    <source>
        <dbReference type="SAM" id="MobiDB-lite"/>
    </source>
</evidence>
<feature type="region of interest" description="Disordered" evidence="1">
    <location>
        <begin position="27"/>
        <end position="62"/>
    </location>
</feature>
<accession>A0A382XID2</accession>
<dbReference type="AlphaFoldDB" id="A0A382XID2"/>
<evidence type="ECO:0000313" key="2">
    <source>
        <dbReference type="EMBL" id="SVD70936.1"/>
    </source>
</evidence>
<name>A0A382XID2_9ZZZZ</name>
<gene>
    <name evidence="2" type="ORF">METZ01_LOCUS423790</name>
</gene>
<sequence length="62" mass="7047">VLSRISIERLDSSDRRSWTPADDLFGIDREHRSRPGPDNSNEVDFLRSERALRPQPGTGRVG</sequence>
<reference evidence="2" key="1">
    <citation type="submission" date="2018-05" db="EMBL/GenBank/DDBJ databases">
        <authorList>
            <person name="Lanie J.A."/>
            <person name="Ng W.-L."/>
            <person name="Kazmierczak K.M."/>
            <person name="Andrzejewski T.M."/>
            <person name="Davidsen T.M."/>
            <person name="Wayne K.J."/>
            <person name="Tettelin H."/>
            <person name="Glass J.I."/>
            <person name="Rusch D."/>
            <person name="Podicherti R."/>
            <person name="Tsui H.-C.T."/>
            <person name="Winkler M.E."/>
        </authorList>
    </citation>
    <scope>NUCLEOTIDE SEQUENCE</scope>
</reference>
<dbReference type="EMBL" id="UINC01168089">
    <property type="protein sequence ID" value="SVD70936.1"/>
    <property type="molecule type" value="Genomic_DNA"/>
</dbReference>
<protein>
    <submittedName>
        <fullName evidence="2">Uncharacterized protein</fullName>
    </submittedName>
</protein>